<evidence type="ECO:0000256" key="1">
    <source>
        <dbReference type="SAM" id="MobiDB-lite"/>
    </source>
</evidence>
<feature type="region of interest" description="Disordered" evidence="1">
    <location>
        <begin position="213"/>
        <end position="243"/>
    </location>
</feature>
<name>A0AAV9XGU2_9PEZI</name>
<evidence type="ECO:0000259" key="3">
    <source>
        <dbReference type="PROSITE" id="PS51294"/>
    </source>
</evidence>
<dbReference type="CDD" id="cd00167">
    <property type="entry name" value="SANT"/>
    <property type="match status" value="1"/>
</dbReference>
<feature type="compositionally biased region" description="Polar residues" evidence="1">
    <location>
        <begin position="284"/>
        <end position="296"/>
    </location>
</feature>
<feature type="domain" description="HTH myb-type" evidence="3">
    <location>
        <begin position="159"/>
        <end position="206"/>
    </location>
</feature>
<feature type="domain" description="Myb-like" evidence="2">
    <location>
        <begin position="159"/>
        <end position="202"/>
    </location>
</feature>
<proteinExistence type="predicted"/>
<dbReference type="Gene3D" id="1.10.10.60">
    <property type="entry name" value="Homeodomain-like"/>
    <property type="match status" value="1"/>
</dbReference>
<reference evidence="4 5" key="1">
    <citation type="submission" date="2019-10" db="EMBL/GenBank/DDBJ databases">
        <authorList>
            <person name="Palmer J.M."/>
        </authorList>
    </citation>
    <scope>NUCLEOTIDE SEQUENCE [LARGE SCALE GENOMIC DNA]</scope>
    <source>
        <strain evidence="4 5">TWF694</strain>
    </source>
</reference>
<evidence type="ECO:0000313" key="5">
    <source>
        <dbReference type="Proteomes" id="UP001365542"/>
    </source>
</evidence>
<dbReference type="EMBL" id="JAVHJO010000004">
    <property type="protein sequence ID" value="KAK6541292.1"/>
    <property type="molecule type" value="Genomic_DNA"/>
</dbReference>
<dbReference type="PROSITE" id="PS51294">
    <property type="entry name" value="HTH_MYB"/>
    <property type="match status" value="1"/>
</dbReference>
<dbReference type="InterPro" id="IPR009057">
    <property type="entry name" value="Homeodomain-like_sf"/>
</dbReference>
<accession>A0AAV9XGU2</accession>
<dbReference type="AlphaFoldDB" id="A0AAV9XGU2"/>
<organism evidence="4 5">
    <name type="scientific">Orbilia ellipsospora</name>
    <dbReference type="NCBI Taxonomy" id="2528407"/>
    <lineage>
        <taxon>Eukaryota</taxon>
        <taxon>Fungi</taxon>
        <taxon>Dikarya</taxon>
        <taxon>Ascomycota</taxon>
        <taxon>Pezizomycotina</taxon>
        <taxon>Orbiliomycetes</taxon>
        <taxon>Orbiliales</taxon>
        <taxon>Orbiliaceae</taxon>
        <taxon>Orbilia</taxon>
    </lineage>
</organism>
<comment type="caution">
    <text evidence="4">The sequence shown here is derived from an EMBL/GenBank/DDBJ whole genome shotgun (WGS) entry which is preliminary data.</text>
</comment>
<feature type="region of interest" description="Disordered" evidence="1">
    <location>
        <begin position="124"/>
        <end position="159"/>
    </location>
</feature>
<dbReference type="InterPro" id="IPR017930">
    <property type="entry name" value="Myb_dom"/>
</dbReference>
<feature type="region of interest" description="Disordered" evidence="1">
    <location>
        <begin position="1"/>
        <end position="21"/>
    </location>
</feature>
<keyword evidence="5" id="KW-1185">Reference proteome</keyword>
<feature type="compositionally biased region" description="Basic and acidic residues" evidence="1">
    <location>
        <begin position="225"/>
        <end position="243"/>
    </location>
</feature>
<evidence type="ECO:0008006" key="6">
    <source>
        <dbReference type="Google" id="ProtNLM"/>
    </source>
</evidence>
<evidence type="ECO:0000259" key="2">
    <source>
        <dbReference type="PROSITE" id="PS50090"/>
    </source>
</evidence>
<dbReference type="Pfam" id="PF13921">
    <property type="entry name" value="Myb_DNA-bind_6"/>
    <property type="match status" value="1"/>
</dbReference>
<sequence length="422" mass="47185">MGGYMIARSPKEGGNSEYPNPLRCARESRLEADETAGSRYITFEGIADDTEKPATIENVSCARSNELARYKHLFPSAIPAPLHLTSGDAVTSTSNCHAFSSEIATNPRSHQIYPPRLILAGRADRINKSRRISPSNTKESAKPPGSPQSKSELPKTPMSWSTEDDILLRDLKELKKLGWKEISAYFPKRTAHACQFRWRRLVSGTLKGHRHCPPYTANGSSSISPDRKNSDEKGFFEPFERPGPKSCSADLFDLSSVDSDSKQLMTNLAISSPSSPSELRLKRQQSPTTVSRSVSLSPPMLRQNCYPQVDERDVGHSGWEPDDCRESDRIDTRHVSTLLEDSLQTLKSHRDYTYHSAGSYRPPESTSWTSEEDSLLLNRRLSFDEVSILLHHRSEEAIWSRMGILRSTISNSLRASCSSLIT</sequence>
<dbReference type="Proteomes" id="UP001365542">
    <property type="component" value="Unassembled WGS sequence"/>
</dbReference>
<dbReference type="SUPFAM" id="SSF46689">
    <property type="entry name" value="Homeodomain-like"/>
    <property type="match status" value="1"/>
</dbReference>
<dbReference type="SMART" id="SM00717">
    <property type="entry name" value="SANT"/>
    <property type="match status" value="2"/>
</dbReference>
<gene>
    <name evidence="4" type="ORF">TWF694_008649</name>
</gene>
<dbReference type="InterPro" id="IPR001005">
    <property type="entry name" value="SANT/Myb"/>
</dbReference>
<protein>
    <recommendedName>
        <fullName evidence="6">Myb-like domain-containing protein</fullName>
    </recommendedName>
</protein>
<dbReference type="PROSITE" id="PS50090">
    <property type="entry name" value="MYB_LIKE"/>
    <property type="match status" value="1"/>
</dbReference>
<evidence type="ECO:0000313" key="4">
    <source>
        <dbReference type="EMBL" id="KAK6541292.1"/>
    </source>
</evidence>
<feature type="region of interest" description="Disordered" evidence="1">
    <location>
        <begin position="269"/>
        <end position="302"/>
    </location>
</feature>